<dbReference type="NCBIfam" id="TIGR03353">
    <property type="entry name" value="VI_chp_4"/>
    <property type="match status" value="1"/>
</dbReference>
<reference evidence="1 2" key="1">
    <citation type="submission" date="2019-03" db="EMBL/GenBank/DDBJ databases">
        <authorList>
            <consortium name="Pathogen Informatics"/>
        </authorList>
    </citation>
    <scope>NUCLEOTIDE SEQUENCE [LARGE SCALE GENOMIC DNA]</scope>
    <source>
        <strain evidence="1 2">NCTC9001</strain>
    </source>
</reference>
<organism evidence="1 2">
    <name type="scientific">Escherichia coli</name>
    <dbReference type="NCBI Taxonomy" id="562"/>
    <lineage>
        <taxon>Bacteria</taxon>
        <taxon>Pseudomonadati</taxon>
        <taxon>Pseudomonadota</taxon>
        <taxon>Gammaproteobacteria</taxon>
        <taxon>Enterobacterales</taxon>
        <taxon>Enterobacteriaceae</taxon>
        <taxon>Escherichia</taxon>
    </lineage>
</organism>
<gene>
    <name evidence="1" type="ORF">NCTC9001_00726</name>
</gene>
<protein>
    <submittedName>
        <fullName evidence="1">Putative type VI secretion system protein</fullName>
    </submittedName>
</protein>
<accession>A0A484VYC7</accession>
<sequence>MTFTEGNRLPCTVEPYNHRDLTATFTRTVIPELRRALNTVLVPRAQNLPLFFSEGTWIATINDPTLLQSCKLVLAVRARMPYDQVQRQFIQQSKVAATDKIRSVVSVQVPGNSAAHAYRCATLSCHTTKVMCYFELEKGTPAWQDVIKAGALALHISGSFPDLNLQLWAIRG</sequence>
<evidence type="ECO:0000313" key="1">
    <source>
        <dbReference type="EMBL" id="VFS04321.1"/>
    </source>
</evidence>
<name>A0A484VYC7_ECOLX</name>
<dbReference type="Pfam" id="PF05936">
    <property type="entry name" value="T6SS_VasE"/>
    <property type="match status" value="1"/>
</dbReference>
<dbReference type="PANTHER" id="PTHR35566:SF1">
    <property type="entry name" value="TYPE VI SECRETION SYSTEM BASEPLATE COMPONENT TSSK1"/>
    <property type="match status" value="1"/>
</dbReference>
<evidence type="ECO:0000313" key="2">
    <source>
        <dbReference type="Proteomes" id="UP000372890"/>
    </source>
</evidence>
<dbReference type="AlphaFoldDB" id="A0A484VYC7"/>
<dbReference type="Proteomes" id="UP000372890">
    <property type="component" value="Unassembled WGS sequence"/>
</dbReference>
<dbReference type="PANTHER" id="PTHR35566">
    <property type="entry name" value="BLR3599 PROTEIN"/>
    <property type="match status" value="1"/>
</dbReference>
<dbReference type="InterPro" id="IPR010263">
    <property type="entry name" value="T6SS_TssK"/>
</dbReference>
<proteinExistence type="predicted"/>
<dbReference type="EMBL" id="CAADIS010000002">
    <property type="protein sequence ID" value="VFS04321.1"/>
    <property type="molecule type" value="Genomic_DNA"/>
</dbReference>